<protein>
    <submittedName>
        <fullName evidence="1">Uncharacterized protein</fullName>
    </submittedName>
</protein>
<dbReference type="AlphaFoldDB" id="A0A0G1BE12"/>
<gene>
    <name evidence="1" type="ORF">UV42_C0024G0018</name>
</gene>
<evidence type="ECO:0000313" key="2">
    <source>
        <dbReference type="Proteomes" id="UP000033867"/>
    </source>
</evidence>
<organism evidence="1 2">
    <name type="scientific">Candidatus Magasanikbacteria bacterium GW2011_GWE2_42_7</name>
    <dbReference type="NCBI Taxonomy" id="1619052"/>
    <lineage>
        <taxon>Bacteria</taxon>
        <taxon>Candidatus Magasanikiibacteriota</taxon>
    </lineage>
</organism>
<evidence type="ECO:0000313" key="1">
    <source>
        <dbReference type="EMBL" id="KKS71595.1"/>
    </source>
</evidence>
<sequence length="60" mass="6864">MIPVQTAILETLAYFDVFHTPLTSEEVHALLWKKKATLNDVQGGLHELLAEKRIESKFKN</sequence>
<proteinExistence type="predicted"/>
<comment type="caution">
    <text evidence="1">The sequence shown here is derived from an EMBL/GenBank/DDBJ whole genome shotgun (WGS) entry which is preliminary data.</text>
</comment>
<dbReference type="Proteomes" id="UP000033867">
    <property type="component" value="Unassembled WGS sequence"/>
</dbReference>
<reference evidence="1 2" key="1">
    <citation type="journal article" date="2015" name="Nature">
        <title>rRNA introns, odd ribosomes, and small enigmatic genomes across a large radiation of phyla.</title>
        <authorList>
            <person name="Brown C.T."/>
            <person name="Hug L.A."/>
            <person name="Thomas B.C."/>
            <person name="Sharon I."/>
            <person name="Castelle C.J."/>
            <person name="Singh A."/>
            <person name="Wilkins M.J."/>
            <person name="Williams K.H."/>
            <person name="Banfield J.F."/>
        </authorList>
    </citation>
    <scope>NUCLEOTIDE SEQUENCE [LARGE SCALE GENOMIC DNA]</scope>
</reference>
<dbReference type="EMBL" id="LCEK01000024">
    <property type="protein sequence ID" value="KKS71595.1"/>
    <property type="molecule type" value="Genomic_DNA"/>
</dbReference>
<name>A0A0G1BE12_9BACT</name>
<accession>A0A0G1BE12</accession>